<accession>A0A4Y7TRG2</accession>
<proteinExistence type="predicted"/>
<comment type="caution">
    <text evidence="3">The sequence shown here is derived from an EMBL/GenBank/DDBJ whole genome shotgun (WGS) entry which is preliminary data.</text>
</comment>
<evidence type="ECO:0000256" key="1">
    <source>
        <dbReference type="ARBA" id="ARBA00011891"/>
    </source>
</evidence>
<keyword evidence="4" id="KW-1185">Reference proteome</keyword>
<dbReference type="EC" id="3.5.1.23" evidence="1"/>
<dbReference type="STRING" id="71717.A0A4Y7TRG2"/>
<feature type="compositionally biased region" description="Polar residues" evidence="2">
    <location>
        <begin position="217"/>
        <end position="233"/>
    </location>
</feature>
<evidence type="ECO:0000313" key="3">
    <source>
        <dbReference type="EMBL" id="TEB36775.1"/>
    </source>
</evidence>
<dbReference type="Proteomes" id="UP000298030">
    <property type="component" value="Unassembled WGS sequence"/>
</dbReference>
<dbReference type="EMBL" id="QPFP01000005">
    <property type="protein sequence ID" value="TEB36775.1"/>
    <property type="molecule type" value="Genomic_DNA"/>
</dbReference>
<reference evidence="3 4" key="1">
    <citation type="journal article" date="2019" name="Nat. Ecol. Evol.">
        <title>Megaphylogeny resolves global patterns of mushroom evolution.</title>
        <authorList>
            <person name="Varga T."/>
            <person name="Krizsan K."/>
            <person name="Foldi C."/>
            <person name="Dima B."/>
            <person name="Sanchez-Garcia M."/>
            <person name="Sanchez-Ramirez S."/>
            <person name="Szollosi G.J."/>
            <person name="Szarkandi J.G."/>
            <person name="Papp V."/>
            <person name="Albert L."/>
            <person name="Andreopoulos W."/>
            <person name="Angelini C."/>
            <person name="Antonin V."/>
            <person name="Barry K.W."/>
            <person name="Bougher N.L."/>
            <person name="Buchanan P."/>
            <person name="Buyck B."/>
            <person name="Bense V."/>
            <person name="Catcheside P."/>
            <person name="Chovatia M."/>
            <person name="Cooper J."/>
            <person name="Damon W."/>
            <person name="Desjardin D."/>
            <person name="Finy P."/>
            <person name="Geml J."/>
            <person name="Haridas S."/>
            <person name="Hughes K."/>
            <person name="Justo A."/>
            <person name="Karasinski D."/>
            <person name="Kautmanova I."/>
            <person name="Kiss B."/>
            <person name="Kocsube S."/>
            <person name="Kotiranta H."/>
            <person name="LaButti K.M."/>
            <person name="Lechner B.E."/>
            <person name="Liimatainen K."/>
            <person name="Lipzen A."/>
            <person name="Lukacs Z."/>
            <person name="Mihaltcheva S."/>
            <person name="Morgado L.N."/>
            <person name="Niskanen T."/>
            <person name="Noordeloos M.E."/>
            <person name="Ohm R.A."/>
            <person name="Ortiz-Santana B."/>
            <person name="Ovrebo C."/>
            <person name="Racz N."/>
            <person name="Riley R."/>
            <person name="Savchenko A."/>
            <person name="Shiryaev A."/>
            <person name="Soop K."/>
            <person name="Spirin V."/>
            <person name="Szebenyi C."/>
            <person name="Tomsovsky M."/>
            <person name="Tulloss R.E."/>
            <person name="Uehling J."/>
            <person name="Grigoriev I.V."/>
            <person name="Vagvolgyi C."/>
            <person name="Papp T."/>
            <person name="Martin F.M."/>
            <person name="Miettinen O."/>
            <person name="Hibbett D.S."/>
            <person name="Nagy L.G."/>
        </authorList>
    </citation>
    <scope>NUCLEOTIDE SEQUENCE [LARGE SCALE GENOMIC DNA]</scope>
    <source>
        <strain evidence="3 4">FP101781</strain>
    </source>
</reference>
<dbReference type="PANTHER" id="PTHR28583">
    <property type="entry name" value="ACID AMIDASE"/>
    <property type="match status" value="1"/>
</dbReference>
<protein>
    <recommendedName>
        <fullName evidence="1">ceramidase</fullName>
        <ecNumber evidence="1">3.5.1.23</ecNumber>
    </recommendedName>
</protein>
<dbReference type="Gene3D" id="3.60.60.10">
    <property type="entry name" value="Penicillin V Acylase, Chain A"/>
    <property type="match status" value="1"/>
</dbReference>
<organism evidence="3 4">
    <name type="scientific">Coprinellus micaceus</name>
    <name type="common">Glistening ink-cap mushroom</name>
    <name type="synonym">Coprinus micaceus</name>
    <dbReference type="NCBI Taxonomy" id="71717"/>
    <lineage>
        <taxon>Eukaryota</taxon>
        <taxon>Fungi</taxon>
        <taxon>Dikarya</taxon>
        <taxon>Basidiomycota</taxon>
        <taxon>Agaricomycotina</taxon>
        <taxon>Agaricomycetes</taxon>
        <taxon>Agaricomycetidae</taxon>
        <taxon>Agaricales</taxon>
        <taxon>Agaricineae</taxon>
        <taxon>Psathyrellaceae</taxon>
        <taxon>Coprinellus</taxon>
    </lineage>
</organism>
<gene>
    <name evidence="3" type="ORF">FA13DRAFT_1787132</name>
</gene>
<feature type="region of interest" description="Disordered" evidence="2">
    <location>
        <begin position="213"/>
        <end position="236"/>
    </location>
</feature>
<name>A0A4Y7TRG2_COPMI</name>
<dbReference type="PANTHER" id="PTHR28583:SF1">
    <property type="entry name" value="ACID CERAMIDASE"/>
    <property type="match status" value="1"/>
</dbReference>
<evidence type="ECO:0000313" key="4">
    <source>
        <dbReference type="Proteomes" id="UP000298030"/>
    </source>
</evidence>
<dbReference type="GO" id="GO:0017040">
    <property type="term" value="F:N-acylsphingosine amidohydrolase activity"/>
    <property type="evidence" value="ECO:0007669"/>
    <property type="project" value="UniProtKB-EC"/>
</dbReference>
<dbReference type="OrthoDB" id="5273684at2759"/>
<evidence type="ECO:0000256" key="2">
    <source>
        <dbReference type="SAM" id="MobiDB-lite"/>
    </source>
</evidence>
<sequence length="347" mass="38650">MLLRRVYQREETLEIEAIAKDSGLRLCEVVAYNTLLDVFSGCVSGGVRATLGEETQGLLEEGSQTMLHFRNLDWEMDILRDLLIQVEYVREGEVIARAVTYAGYTGVLTGVREGLSLSLNYRQRVQSRSSSMTHYFHYLAVLLGSRSSTPSLLRSLLLSPGPPPTIDEVIDYFRATKSGTCYLTFCSPDEVLILEKDLDGVSVSVEPATKDKGLDLGSSNIQEGSKTEAQNQEDGGIRRSKQFAVVTNHDLLSEAWSPARWARAWKRRKIGDVGGADKIMGDSMERKRCLVACFDDVEQAGRKVTLENIKRWLRTRPVRNETTHFSCIMDPSALGGGMVWVEACEAV</sequence>
<dbReference type="AlphaFoldDB" id="A0A4Y7TRG2"/>